<organism evidence="1 2">
    <name type="scientific">Chaenocephalus aceratus</name>
    <name type="common">Blackfin icefish</name>
    <name type="synonym">Chaenichthys aceratus</name>
    <dbReference type="NCBI Taxonomy" id="36190"/>
    <lineage>
        <taxon>Eukaryota</taxon>
        <taxon>Metazoa</taxon>
        <taxon>Chordata</taxon>
        <taxon>Craniata</taxon>
        <taxon>Vertebrata</taxon>
        <taxon>Euteleostomi</taxon>
        <taxon>Actinopterygii</taxon>
        <taxon>Neopterygii</taxon>
        <taxon>Teleostei</taxon>
        <taxon>Neoteleostei</taxon>
        <taxon>Acanthomorphata</taxon>
        <taxon>Eupercaria</taxon>
        <taxon>Perciformes</taxon>
        <taxon>Notothenioidei</taxon>
        <taxon>Channichthyidae</taxon>
        <taxon>Chaenocephalus</taxon>
    </lineage>
</organism>
<protein>
    <submittedName>
        <fullName evidence="1">Uncharacterized protein</fullName>
    </submittedName>
</protein>
<evidence type="ECO:0000313" key="1">
    <source>
        <dbReference type="EMBL" id="KAI4817376.1"/>
    </source>
</evidence>
<evidence type="ECO:0000313" key="2">
    <source>
        <dbReference type="Proteomes" id="UP001057452"/>
    </source>
</evidence>
<dbReference type="EMBL" id="CM043795">
    <property type="protein sequence ID" value="KAI4817376.1"/>
    <property type="molecule type" value="Genomic_DNA"/>
</dbReference>
<sequence length="64" mass="7454">LRDYWTKQRLLALICLPVQRQLNANRLLRVLSTRPYANPRGRLDRGRLMTSFATAGMQAALIWK</sequence>
<proteinExistence type="predicted"/>
<accession>A0ACB9WUS5</accession>
<reference evidence="1" key="1">
    <citation type="submission" date="2022-05" db="EMBL/GenBank/DDBJ databases">
        <title>Chromosome-level genome of Chaenocephalus aceratus.</title>
        <authorList>
            <person name="Park H."/>
        </authorList>
    </citation>
    <scope>NUCLEOTIDE SEQUENCE</scope>
    <source>
        <strain evidence="1">KU_202001</strain>
    </source>
</reference>
<feature type="non-terminal residue" evidence="1">
    <location>
        <position position="64"/>
    </location>
</feature>
<name>A0ACB9WUS5_CHAAC</name>
<keyword evidence="2" id="KW-1185">Reference proteome</keyword>
<gene>
    <name evidence="1" type="ORF">KUCAC02_010777</name>
</gene>
<feature type="non-terminal residue" evidence="1">
    <location>
        <position position="1"/>
    </location>
</feature>
<dbReference type="Proteomes" id="UP001057452">
    <property type="component" value="Chromosome 11"/>
</dbReference>
<comment type="caution">
    <text evidence="1">The sequence shown here is derived from an EMBL/GenBank/DDBJ whole genome shotgun (WGS) entry which is preliminary data.</text>
</comment>